<dbReference type="AlphaFoldDB" id="A0ABD6CBA7"/>
<dbReference type="InterPro" id="IPR013783">
    <property type="entry name" value="Ig-like_fold"/>
</dbReference>
<reference evidence="2 3" key="1">
    <citation type="journal article" date="2019" name="Int. J. Syst. Evol. Microbiol.">
        <title>The Global Catalogue of Microorganisms (GCM) 10K type strain sequencing project: providing services to taxonomists for standard genome sequencing and annotation.</title>
        <authorList>
            <consortium name="The Broad Institute Genomics Platform"/>
            <consortium name="The Broad Institute Genome Sequencing Center for Infectious Disease"/>
            <person name="Wu L."/>
            <person name="Ma J."/>
        </authorList>
    </citation>
    <scope>NUCLEOTIDE SEQUENCE [LARGE SCALE GENOMIC DNA]</scope>
    <source>
        <strain evidence="2 3">CGMCC 1.12125</strain>
    </source>
</reference>
<accession>A0ABD6CBA7</accession>
<evidence type="ECO:0000256" key="1">
    <source>
        <dbReference type="SAM" id="MobiDB-lite"/>
    </source>
</evidence>
<proteinExistence type="predicted"/>
<dbReference type="Proteomes" id="UP001597119">
    <property type="component" value="Unassembled WGS sequence"/>
</dbReference>
<feature type="region of interest" description="Disordered" evidence="1">
    <location>
        <begin position="25"/>
        <end position="46"/>
    </location>
</feature>
<comment type="caution">
    <text evidence="2">The sequence shown here is derived from an EMBL/GenBank/DDBJ whole genome shotgun (WGS) entry which is preliminary data.</text>
</comment>
<evidence type="ECO:0008006" key="4">
    <source>
        <dbReference type="Google" id="ProtNLM"/>
    </source>
</evidence>
<dbReference type="EMBL" id="JBHUDJ010000004">
    <property type="protein sequence ID" value="MFD1587651.1"/>
    <property type="molecule type" value="Genomic_DNA"/>
</dbReference>
<gene>
    <name evidence="2" type="ORF">ACFR9U_11700</name>
</gene>
<feature type="compositionally biased region" description="Low complexity" evidence="1">
    <location>
        <begin position="30"/>
        <end position="46"/>
    </location>
</feature>
<organism evidence="2 3">
    <name type="scientific">Halorientalis brevis</name>
    <dbReference type="NCBI Taxonomy" id="1126241"/>
    <lineage>
        <taxon>Archaea</taxon>
        <taxon>Methanobacteriati</taxon>
        <taxon>Methanobacteriota</taxon>
        <taxon>Stenosarchaea group</taxon>
        <taxon>Halobacteria</taxon>
        <taxon>Halobacteriales</taxon>
        <taxon>Haloarculaceae</taxon>
        <taxon>Halorientalis</taxon>
    </lineage>
</organism>
<evidence type="ECO:0000313" key="3">
    <source>
        <dbReference type="Proteomes" id="UP001597119"/>
    </source>
</evidence>
<evidence type="ECO:0000313" key="2">
    <source>
        <dbReference type="EMBL" id="MFD1587651.1"/>
    </source>
</evidence>
<sequence length="416" mass="45522">MNRSTILSLLLAAVVVVPAAVAGIGPQSNSPQQVTPATQPQQSAASTNYTQLYVDEQYRSLDLKPGESETVSVEVENGEDDEVTITPHLYTPKVGEPPIKAEWVSISDEELTLEEGETVTVNATIEIPDDAELGRYTGSLAFTDEKISYPGRPARPVHAANLHLEVYKQPTVTITSGSYGHTQAKAGGTTTHEIVVENSGDQAVPLNPQVNVQERTRRPSGSQPLEKSWFDITAPTEIAPGETETVEVTISPPSDADRGRYDAEIELGLQDPARPDRNDYWQRVNLNVEVWEEPTDAFEREFEVVDGVEDVTLTLSTYDRAQTDDLPSPSFDVTLVSPNGTEIDAERVERSTSGHVSLADDANPTQPKEGEYSTRSAEQQFVYRVSDPAAGSWTAEITPENAMQFEYDITRSNDAE</sequence>
<dbReference type="RefSeq" id="WP_379814366.1">
    <property type="nucleotide sequence ID" value="NZ_JBHUDJ010000004.1"/>
</dbReference>
<dbReference type="Gene3D" id="2.60.40.10">
    <property type="entry name" value="Immunoglobulins"/>
    <property type="match status" value="2"/>
</dbReference>
<feature type="region of interest" description="Disordered" evidence="1">
    <location>
        <begin position="347"/>
        <end position="379"/>
    </location>
</feature>
<name>A0ABD6CBA7_9EURY</name>
<protein>
    <recommendedName>
        <fullName evidence="4">Alpha-galactosidase NEW3 domain-containing protein</fullName>
    </recommendedName>
</protein>
<keyword evidence="3" id="KW-1185">Reference proteome</keyword>